<dbReference type="InterPro" id="IPR023606">
    <property type="entry name" value="CoA-Trfase_III_dom_1_sf"/>
</dbReference>
<dbReference type="Gene3D" id="3.40.50.10540">
    <property type="entry name" value="Crotonobetainyl-coa:carnitine coa-transferase, domain 1"/>
    <property type="match status" value="1"/>
</dbReference>
<dbReference type="Pfam" id="PF02515">
    <property type="entry name" value="CoA_transf_3"/>
    <property type="match status" value="1"/>
</dbReference>
<evidence type="ECO:0000313" key="3">
    <source>
        <dbReference type="Proteomes" id="UP000236884"/>
    </source>
</evidence>
<dbReference type="Proteomes" id="UP000236884">
    <property type="component" value="Chromosome"/>
</dbReference>
<dbReference type="KEGG" id="vgo:GJW-30_1_02118"/>
<dbReference type="PANTHER" id="PTHR48207:SF3">
    <property type="entry name" value="SUCCINATE--HYDROXYMETHYLGLUTARATE COA-TRANSFERASE"/>
    <property type="match status" value="1"/>
</dbReference>
<dbReference type="InterPro" id="IPR044855">
    <property type="entry name" value="CoA-Trfase_III_dom3_sf"/>
</dbReference>
<dbReference type="EMBL" id="AP014946">
    <property type="protein sequence ID" value="BAT59585.1"/>
    <property type="molecule type" value="Genomic_DNA"/>
</dbReference>
<accession>A0A0S3PUE7</accession>
<organism evidence="2 3">
    <name type="scientific">Variibacter gotjawalensis</name>
    <dbReference type="NCBI Taxonomy" id="1333996"/>
    <lineage>
        <taxon>Bacteria</taxon>
        <taxon>Pseudomonadati</taxon>
        <taxon>Pseudomonadota</taxon>
        <taxon>Alphaproteobacteria</taxon>
        <taxon>Hyphomicrobiales</taxon>
        <taxon>Nitrobacteraceae</taxon>
        <taxon>Variibacter</taxon>
    </lineage>
</organism>
<dbReference type="GO" id="GO:0033608">
    <property type="term" value="F:formyl-CoA transferase activity"/>
    <property type="evidence" value="ECO:0007669"/>
    <property type="project" value="UniProtKB-EC"/>
</dbReference>
<keyword evidence="1 2" id="KW-0808">Transferase</keyword>
<protein>
    <submittedName>
        <fullName evidence="2">Formyl-coenzyme A transferase</fullName>
        <ecNumber evidence="2">2.8.3.16</ecNumber>
    </submittedName>
</protein>
<keyword evidence="3" id="KW-1185">Reference proteome</keyword>
<evidence type="ECO:0000256" key="1">
    <source>
        <dbReference type="ARBA" id="ARBA00022679"/>
    </source>
</evidence>
<dbReference type="InterPro" id="IPR050483">
    <property type="entry name" value="CoA-transferase_III_domain"/>
</dbReference>
<gene>
    <name evidence="2" type="primary">frc_9</name>
    <name evidence="2" type="ORF">GJW-30_1_02118</name>
</gene>
<name>A0A0S3PUE7_9BRAD</name>
<sequence length="426" mass="45968">MANTSSGKRSEEGTAQRGGALAGLRILDFTRFYSGPFATLLLAGYGAEVIRIDRPAEGEPAMSGPPFYGSEGVSLDRQDERDLGLAYLKRCRGKKAITLDFARPEGMRLFHELLRTADVVVENFRPGVADKLGVGYEQNAKINPRIIHCAITGYGSTGPDANLKAYDLMVQADSGLMSITGNPEGPPRKAGSALADGISGAFAVSGILAAVVERQRSGVGQFVDVAMTDCLVSLVLDEPLDCYERFGLAPRQGNRIMRFSPFDTFETADGDIAIGCATNTEWRALLTAIDRRDLEADANFMNTGWRVANVKAVNAIVAQWTRVHTTDEVLDALRRHDVPASPIRTINDLMTWDHLRERRMLEDVAHPVVGSPHPAIAAGFPVKLSRTPGGYQRGAPSLGQDNEEIYAGALGIEGDALRALKDNGVI</sequence>
<proteinExistence type="predicted"/>
<dbReference type="RefSeq" id="WP_157746734.1">
    <property type="nucleotide sequence ID" value="NZ_AP014946.1"/>
</dbReference>
<dbReference type="SUPFAM" id="SSF89796">
    <property type="entry name" value="CoA-transferase family III (CaiB/BaiF)"/>
    <property type="match status" value="1"/>
</dbReference>
<dbReference type="InterPro" id="IPR003673">
    <property type="entry name" value="CoA-Trfase_fam_III"/>
</dbReference>
<evidence type="ECO:0000313" key="2">
    <source>
        <dbReference type="EMBL" id="BAT59585.1"/>
    </source>
</evidence>
<reference evidence="2 3" key="1">
    <citation type="submission" date="2015-08" db="EMBL/GenBank/DDBJ databases">
        <title>Investigation of the bacterial diversity of lava forest soil.</title>
        <authorList>
            <person name="Lee J.S."/>
        </authorList>
    </citation>
    <scope>NUCLEOTIDE SEQUENCE [LARGE SCALE GENOMIC DNA]</scope>
    <source>
        <strain evidence="2 3">GJW-30</strain>
    </source>
</reference>
<dbReference type="EC" id="2.8.3.16" evidence="2"/>
<dbReference type="PANTHER" id="PTHR48207">
    <property type="entry name" value="SUCCINATE--HYDROXYMETHYLGLUTARATE COA-TRANSFERASE"/>
    <property type="match status" value="1"/>
</dbReference>
<dbReference type="AlphaFoldDB" id="A0A0S3PUE7"/>
<dbReference type="Gene3D" id="3.30.1540.10">
    <property type="entry name" value="formyl-coa transferase, domain 3"/>
    <property type="match status" value="1"/>
</dbReference>